<dbReference type="InterPro" id="IPR010559">
    <property type="entry name" value="Sig_transdc_His_kin_internal"/>
</dbReference>
<dbReference type="InterPro" id="IPR050640">
    <property type="entry name" value="Bact_2-comp_sensor_kinase"/>
</dbReference>
<sequence length="344" mass="40250">MSVKILLYTLLKQIGIFLVVSFLVFRGTFVESDSLGLNLSTGVSLLLSVILWGIINLHTYWLIPGYLFQRRYKKYIIYLSCLVGFMLTAMVGAICFLGQYYVIPEQMQRLNSDLPFFLLINALALILYFLAFSFTIFLHRWVAYQQRLNELENISIQTDLNHLKDQLQPEFFSRILNKVRTLLGEDGEKASLLIFKLSRLLRYQLYESERQQVLLGDDIDFMTDYMKLEKLCNPEFNFEVNILNEVRYIQVPPLLFMPVIEYVIRTTVCGENGKGENIRIDFQMEENQLRFICTYCLRKKESLQVAPAFDKLRQRLDLLYPGGYQLKSDYNDEALCTIGLMLEL</sequence>
<gene>
    <name evidence="3" type="ORF">SAMN05192581_11018</name>
    <name evidence="4" type="ORF">SAMN05192582_104639</name>
</gene>
<proteinExistence type="predicted"/>
<evidence type="ECO:0000256" key="1">
    <source>
        <dbReference type="SAM" id="Phobius"/>
    </source>
</evidence>
<evidence type="ECO:0000313" key="4">
    <source>
        <dbReference type="EMBL" id="SDI45535.1"/>
    </source>
</evidence>
<dbReference type="GO" id="GO:0016020">
    <property type="term" value="C:membrane"/>
    <property type="evidence" value="ECO:0007669"/>
    <property type="project" value="InterPro"/>
</dbReference>
<dbReference type="GO" id="GO:0000155">
    <property type="term" value="F:phosphorelay sensor kinase activity"/>
    <property type="evidence" value="ECO:0007669"/>
    <property type="project" value="InterPro"/>
</dbReference>
<dbReference type="PANTHER" id="PTHR34220">
    <property type="entry name" value="SENSOR HISTIDINE KINASE YPDA"/>
    <property type="match status" value="1"/>
</dbReference>
<evidence type="ECO:0000259" key="2">
    <source>
        <dbReference type="Pfam" id="PF06580"/>
    </source>
</evidence>
<keyword evidence="1" id="KW-0812">Transmembrane</keyword>
<evidence type="ECO:0000313" key="3">
    <source>
        <dbReference type="EMBL" id="SDB79663.1"/>
    </source>
</evidence>
<dbReference type="Proteomes" id="UP000183670">
    <property type="component" value="Unassembled WGS sequence"/>
</dbReference>
<feature type="domain" description="Signal transduction histidine kinase internal region" evidence="2">
    <location>
        <begin position="159"/>
        <end position="231"/>
    </location>
</feature>
<dbReference type="EMBL" id="FNDO01000046">
    <property type="protein sequence ID" value="SDI45535.1"/>
    <property type="molecule type" value="Genomic_DNA"/>
</dbReference>
<feature type="transmembrane region" description="Helical" evidence="1">
    <location>
        <begin position="5"/>
        <end position="25"/>
    </location>
</feature>
<keyword evidence="4" id="KW-0808">Transferase</keyword>
<dbReference type="AlphaFoldDB" id="A0A1G8KPY4"/>
<feature type="transmembrane region" description="Helical" evidence="1">
    <location>
        <begin position="45"/>
        <end position="63"/>
    </location>
</feature>
<dbReference type="Proteomes" id="UP000181870">
    <property type="component" value="Unassembled WGS sequence"/>
</dbReference>
<keyword evidence="1" id="KW-0472">Membrane</keyword>
<protein>
    <submittedName>
        <fullName evidence="4">Histidine kinase</fullName>
    </submittedName>
</protein>
<evidence type="ECO:0000313" key="6">
    <source>
        <dbReference type="Proteomes" id="UP000183670"/>
    </source>
</evidence>
<keyword evidence="1" id="KW-1133">Transmembrane helix</keyword>
<feature type="transmembrane region" description="Helical" evidence="1">
    <location>
        <begin position="114"/>
        <end position="138"/>
    </location>
</feature>
<dbReference type="PANTHER" id="PTHR34220:SF7">
    <property type="entry name" value="SENSOR HISTIDINE KINASE YPDA"/>
    <property type="match status" value="1"/>
</dbReference>
<name>A0A1G8KPY4_BACOV</name>
<reference evidence="5 6" key="1">
    <citation type="submission" date="2016-10" db="EMBL/GenBank/DDBJ databases">
        <authorList>
            <person name="de Groot N.N."/>
        </authorList>
    </citation>
    <scope>NUCLEOTIDE SEQUENCE [LARGE SCALE GENOMIC DNA]</scope>
    <source>
        <strain evidence="3 6">NLAE-zl-C500</strain>
        <strain evidence="4 5">NLAE-zl-C57</strain>
    </source>
</reference>
<feature type="transmembrane region" description="Helical" evidence="1">
    <location>
        <begin position="75"/>
        <end position="102"/>
    </location>
</feature>
<keyword evidence="4" id="KW-0418">Kinase</keyword>
<organism evidence="4 5">
    <name type="scientific">Bacteroides ovatus</name>
    <dbReference type="NCBI Taxonomy" id="28116"/>
    <lineage>
        <taxon>Bacteria</taxon>
        <taxon>Pseudomonadati</taxon>
        <taxon>Bacteroidota</taxon>
        <taxon>Bacteroidia</taxon>
        <taxon>Bacteroidales</taxon>
        <taxon>Bacteroidaceae</taxon>
        <taxon>Bacteroides</taxon>
    </lineage>
</organism>
<dbReference type="EMBL" id="FMYE01000101">
    <property type="protein sequence ID" value="SDB79663.1"/>
    <property type="molecule type" value="Genomic_DNA"/>
</dbReference>
<accession>A0A1G8KPY4</accession>
<evidence type="ECO:0000313" key="5">
    <source>
        <dbReference type="Proteomes" id="UP000181870"/>
    </source>
</evidence>
<dbReference type="Pfam" id="PF06580">
    <property type="entry name" value="His_kinase"/>
    <property type="match status" value="1"/>
</dbReference>